<keyword evidence="1" id="KW-0732">Signal</keyword>
<dbReference type="Proteomes" id="UP000197138">
    <property type="component" value="Unassembled WGS sequence"/>
</dbReference>
<feature type="signal peptide" evidence="1">
    <location>
        <begin position="1"/>
        <end position="22"/>
    </location>
</feature>
<organism evidence="2 3">
    <name type="scientific">Punica granatum</name>
    <name type="common">Pomegranate</name>
    <dbReference type="NCBI Taxonomy" id="22663"/>
    <lineage>
        <taxon>Eukaryota</taxon>
        <taxon>Viridiplantae</taxon>
        <taxon>Streptophyta</taxon>
        <taxon>Embryophyta</taxon>
        <taxon>Tracheophyta</taxon>
        <taxon>Spermatophyta</taxon>
        <taxon>Magnoliopsida</taxon>
        <taxon>eudicotyledons</taxon>
        <taxon>Gunneridae</taxon>
        <taxon>Pentapetalae</taxon>
        <taxon>rosids</taxon>
        <taxon>malvids</taxon>
        <taxon>Myrtales</taxon>
        <taxon>Lythraceae</taxon>
        <taxon>Punica</taxon>
    </lineage>
</organism>
<evidence type="ECO:0000313" key="2">
    <source>
        <dbReference type="EMBL" id="OWM85368.1"/>
    </source>
</evidence>
<protein>
    <submittedName>
        <fullName evidence="2">Uncharacterized protein</fullName>
    </submittedName>
</protein>
<reference evidence="3" key="1">
    <citation type="journal article" date="2017" name="Plant J.">
        <title>The pomegranate (Punica granatum L.) genome and the genomics of punicalagin biosynthesis.</title>
        <authorList>
            <person name="Qin G."/>
            <person name="Xu C."/>
            <person name="Ming R."/>
            <person name="Tang H."/>
            <person name="Guyot R."/>
            <person name="Kramer E.M."/>
            <person name="Hu Y."/>
            <person name="Yi X."/>
            <person name="Qi Y."/>
            <person name="Xu X."/>
            <person name="Gao Z."/>
            <person name="Pan H."/>
            <person name="Jian J."/>
            <person name="Tian Y."/>
            <person name="Yue Z."/>
            <person name="Xu Y."/>
        </authorList>
    </citation>
    <scope>NUCLEOTIDE SEQUENCE [LARGE SCALE GENOMIC DNA]</scope>
    <source>
        <strain evidence="3">cv. Dabenzi</strain>
    </source>
</reference>
<dbReference type="EMBL" id="MTKT01001276">
    <property type="protein sequence ID" value="OWM85368.1"/>
    <property type="molecule type" value="Genomic_DNA"/>
</dbReference>
<name>A0A218XKM2_PUNGR</name>
<gene>
    <name evidence="2" type="ORF">CDL15_Pgr018992</name>
</gene>
<accession>A0A218XKM2</accession>
<comment type="caution">
    <text evidence="2">The sequence shown here is derived from an EMBL/GenBank/DDBJ whole genome shotgun (WGS) entry which is preliminary data.</text>
</comment>
<evidence type="ECO:0000313" key="3">
    <source>
        <dbReference type="Proteomes" id="UP000197138"/>
    </source>
</evidence>
<feature type="chain" id="PRO_5012442826" evidence="1">
    <location>
        <begin position="23"/>
        <end position="75"/>
    </location>
</feature>
<evidence type="ECO:0000256" key="1">
    <source>
        <dbReference type="SAM" id="SignalP"/>
    </source>
</evidence>
<dbReference type="AlphaFoldDB" id="A0A218XKM2"/>
<sequence length="75" mass="8380">MLVVPRSWVWCLLLALLSISSAVNSRAMGARHPRLKVRAQPAVQTWKIPPEVVGDESVPTMKREVPSCPDPLHNR</sequence>
<proteinExistence type="predicted"/>